<feature type="compositionally biased region" description="Polar residues" evidence="11">
    <location>
        <begin position="494"/>
        <end position="533"/>
    </location>
</feature>
<dbReference type="PRINTS" id="PR00853">
    <property type="entry name" value="XPGRADSUPER"/>
</dbReference>
<dbReference type="SMART" id="SM00484">
    <property type="entry name" value="XPGI"/>
    <property type="match status" value="1"/>
</dbReference>
<keyword evidence="6 10" id="KW-0269">Exonuclease</keyword>
<evidence type="ECO:0000256" key="5">
    <source>
        <dbReference type="ARBA" id="ARBA00022801"/>
    </source>
</evidence>
<keyword evidence="4 10" id="KW-0227">DNA damage</keyword>
<keyword evidence="10" id="KW-0479">Metal-binding</keyword>
<accession>A0A914D9R1</accession>
<dbReference type="GO" id="GO:0006298">
    <property type="term" value="P:mismatch repair"/>
    <property type="evidence" value="ECO:0007669"/>
    <property type="project" value="TreeGrafter"/>
</dbReference>
<evidence type="ECO:0000256" key="6">
    <source>
        <dbReference type="ARBA" id="ARBA00022839"/>
    </source>
</evidence>
<dbReference type="InterPro" id="IPR006085">
    <property type="entry name" value="XPG_DNA_repair_N"/>
</dbReference>
<dbReference type="InterPro" id="IPR006086">
    <property type="entry name" value="XPG-I_dom"/>
</dbReference>
<evidence type="ECO:0000256" key="8">
    <source>
        <dbReference type="ARBA" id="ARBA00023204"/>
    </source>
</evidence>
<dbReference type="Pfam" id="PF00752">
    <property type="entry name" value="XPG_N"/>
    <property type="match status" value="1"/>
</dbReference>
<dbReference type="InterPro" id="IPR036279">
    <property type="entry name" value="5-3_exonuclease_C_sf"/>
</dbReference>
<dbReference type="GO" id="GO:0046872">
    <property type="term" value="F:metal ion binding"/>
    <property type="evidence" value="ECO:0007669"/>
    <property type="project" value="UniProtKB-UniRule"/>
</dbReference>
<name>A0A914D9R1_9BILA</name>
<feature type="region of interest" description="Disordered" evidence="11">
    <location>
        <begin position="588"/>
        <end position="609"/>
    </location>
</feature>
<dbReference type="Proteomes" id="UP000887540">
    <property type="component" value="Unplaced"/>
</dbReference>
<dbReference type="InterPro" id="IPR029060">
    <property type="entry name" value="PIN-like_dom_sf"/>
</dbReference>
<dbReference type="SUPFAM" id="SSF88723">
    <property type="entry name" value="PIN domain-like"/>
    <property type="match status" value="1"/>
</dbReference>
<dbReference type="GO" id="GO:0003677">
    <property type="term" value="F:DNA binding"/>
    <property type="evidence" value="ECO:0007669"/>
    <property type="project" value="UniProtKB-UniRule"/>
</dbReference>
<dbReference type="SUPFAM" id="SSF47807">
    <property type="entry name" value="5' to 3' exonuclease, C-terminal subdomain"/>
    <property type="match status" value="1"/>
</dbReference>
<dbReference type="InterPro" id="IPR006084">
    <property type="entry name" value="XPG/Rad2"/>
</dbReference>
<keyword evidence="5 10" id="KW-0378">Hydrolase</keyword>
<keyword evidence="10" id="KW-0228">DNA excision</keyword>
<keyword evidence="10" id="KW-0267">Excision nuclease</keyword>
<proteinExistence type="inferred from homology"/>
<dbReference type="CDD" id="cd09857">
    <property type="entry name" value="PIN_EXO1"/>
    <property type="match status" value="1"/>
</dbReference>
<evidence type="ECO:0000256" key="1">
    <source>
        <dbReference type="ARBA" id="ARBA00004123"/>
    </source>
</evidence>
<keyword evidence="14" id="KW-1185">Reference proteome</keyword>
<comment type="subcellular location">
    <subcellularLocation>
        <location evidence="1 10">Nucleus</location>
    </subcellularLocation>
</comment>
<evidence type="ECO:0000256" key="3">
    <source>
        <dbReference type="ARBA" id="ARBA00022759"/>
    </source>
</evidence>
<dbReference type="Gene3D" id="1.10.150.20">
    <property type="entry name" value="5' to 3' exonuclease, C-terminal subdomain"/>
    <property type="match status" value="1"/>
</dbReference>
<sequence>MGINKLMEFVGNACRPGKVNEFRGQTIAVDASVLLHKGVFGCIEKEQNADMYVNYVKKHVDVLLKNGCHVILVFDGLPLPAKQEIHAARRENREKNRKLSDQHISEGNQAEANKFLRRSVTITREIAMRKVDRVDILVAPYEADAQLMYLTQIGIAHAILTIDTDLIVYGCEKILFKMDLAGSCLIYERSKLSHCVDARLRTDFDFSIFRRICILSGCDYLKNGLPNVGLQKAHEIFIKLKNMNKDIRQLLRNIPVYFNRKLPHGFIDDFIRAERTFLHQIVFDPIEREQKPLNPYPDNEIDLPTQDFQASPTNSSQNFAGTIFHPSHATRLALGNSVDDLSQPSIKDQFILCDIPQWSIWHTYFKQNVNKQKKEDDEKVGKYGAFQLPITSEKVVSKENGRKRSIQTDDDVLVALDEECEPSEKKICTKKFVGQMQTTTLVHKNGVIDKANADDWLRCYGSSSQESANSKNSVSSGYQSQTISQQLETFNTESTSSIANLSPRQSPDSIQISLSESDNSSRLTSTKLNTSTPIGRAPALKSPYFSKTSTRGTIRFNALTERNKLNPFRKSSFDSSIMSDSVSLSMENATPDTSTLDRSPVSASANGTASQCGSMFKSLELSSDSVKELKDEEENAQPTTDDPLQFIKKLAYRHTGLRRSSTKILFD</sequence>
<evidence type="ECO:0000313" key="14">
    <source>
        <dbReference type="Proteomes" id="UP000887540"/>
    </source>
</evidence>
<dbReference type="WBParaSite" id="ACRNAN_scaffold2094.g6638.t2">
    <property type="protein sequence ID" value="ACRNAN_scaffold2094.g6638.t2"/>
    <property type="gene ID" value="ACRNAN_scaffold2094.g6638"/>
</dbReference>
<evidence type="ECO:0000256" key="4">
    <source>
        <dbReference type="ARBA" id="ARBA00022763"/>
    </source>
</evidence>
<dbReference type="AlphaFoldDB" id="A0A914D9R1"/>
<feature type="region of interest" description="Disordered" evidence="11">
    <location>
        <begin position="623"/>
        <end position="642"/>
    </location>
</feature>
<dbReference type="GO" id="GO:0005634">
    <property type="term" value="C:nucleus"/>
    <property type="evidence" value="ECO:0007669"/>
    <property type="project" value="UniProtKB-SubCell"/>
</dbReference>
<keyword evidence="3" id="KW-0255">Endonuclease</keyword>
<keyword evidence="2 10" id="KW-0540">Nuclease</keyword>
<dbReference type="SMART" id="SM00485">
    <property type="entry name" value="XPGN"/>
    <property type="match status" value="1"/>
</dbReference>
<dbReference type="InterPro" id="IPR044752">
    <property type="entry name" value="PIN-like_EXO1"/>
</dbReference>
<evidence type="ECO:0000256" key="11">
    <source>
        <dbReference type="SAM" id="MobiDB-lite"/>
    </source>
</evidence>
<dbReference type="PANTHER" id="PTHR11081:SF8">
    <property type="entry name" value="EXONUCLEASE 1"/>
    <property type="match status" value="1"/>
</dbReference>
<reference evidence="15" key="1">
    <citation type="submission" date="2022-11" db="UniProtKB">
        <authorList>
            <consortium name="WormBaseParasite"/>
        </authorList>
    </citation>
    <scope>IDENTIFICATION</scope>
</reference>
<evidence type="ECO:0000313" key="15">
    <source>
        <dbReference type="WBParaSite" id="ACRNAN_scaffold2094.g6638.t2"/>
    </source>
</evidence>
<dbReference type="EC" id="3.1.-.-" evidence="10"/>
<dbReference type="GO" id="GO:0017108">
    <property type="term" value="F:5'-flap endonuclease activity"/>
    <property type="evidence" value="ECO:0007669"/>
    <property type="project" value="TreeGrafter"/>
</dbReference>
<feature type="region of interest" description="Disordered" evidence="11">
    <location>
        <begin position="494"/>
        <end position="544"/>
    </location>
</feature>
<dbReference type="GO" id="GO:0035312">
    <property type="term" value="F:5'-3' DNA exonuclease activity"/>
    <property type="evidence" value="ECO:0007669"/>
    <property type="project" value="UniProtKB-UniRule"/>
</dbReference>
<feature type="domain" description="XPG-I" evidence="12">
    <location>
        <begin position="134"/>
        <end position="200"/>
    </location>
</feature>
<evidence type="ECO:0000259" key="13">
    <source>
        <dbReference type="SMART" id="SM00485"/>
    </source>
</evidence>
<comment type="similarity">
    <text evidence="10">Belongs to the XPG/RAD2 endonuclease family. EXO1 subfamily.</text>
</comment>
<comment type="cofactor">
    <cofactor evidence="10">
        <name>Mg(2+)</name>
        <dbReference type="ChEBI" id="CHEBI:18420"/>
    </cofactor>
    <text evidence="10">Binds 2 magnesium ions per subunit. They probably participate in the reaction catalyzed by the enzyme. May bind an additional third magnesium ion after substrate binding.</text>
</comment>
<dbReference type="FunFam" id="3.40.50.1010:FF:000111">
    <property type="entry name" value="Exonuclease 1"/>
    <property type="match status" value="1"/>
</dbReference>
<keyword evidence="7 10" id="KW-0238">DNA-binding</keyword>
<organism evidence="14 15">
    <name type="scientific">Acrobeloides nanus</name>
    <dbReference type="NCBI Taxonomy" id="290746"/>
    <lineage>
        <taxon>Eukaryota</taxon>
        <taxon>Metazoa</taxon>
        <taxon>Ecdysozoa</taxon>
        <taxon>Nematoda</taxon>
        <taxon>Chromadorea</taxon>
        <taxon>Rhabditida</taxon>
        <taxon>Tylenchina</taxon>
        <taxon>Cephalobomorpha</taxon>
        <taxon>Cephaloboidea</taxon>
        <taxon>Cephalobidae</taxon>
        <taxon>Acrobeloides</taxon>
    </lineage>
</organism>
<keyword evidence="8 10" id="KW-0234">DNA repair</keyword>
<dbReference type="Pfam" id="PF00867">
    <property type="entry name" value="XPG_I"/>
    <property type="match status" value="1"/>
</dbReference>
<dbReference type="Gene3D" id="3.40.50.1010">
    <property type="entry name" value="5'-nuclease"/>
    <property type="match status" value="1"/>
</dbReference>
<evidence type="ECO:0000259" key="12">
    <source>
        <dbReference type="SMART" id="SM00484"/>
    </source>
</evidence>
<dbReference type="PANTHER" id="PTHR11081">
    <property type="entry name" value="FLAP ENDONUCLEASE FAMILY MEMBER"/>
    <property type="match status" value="1"/>
</dbReference>
<evidence type="ECO:0000256" key="9">
    <source>
        <dbReference type="ARBA" id="ARBA00023242"/>
    </source>
</evidence>
<dbReference type="GO" id="GO:0006310">
    <property type="term" value="P:DNA recombination"/>
    <property type="evidence" value="ECO:0007669"/>
    <property type="project" value="TreeGrafter"/>
</dbReference>
<comment type="function">
    <text evidence="10">5'-&gt;3' double-stranded DNA exonuclease which may also possess a cryptic 3'-&gt;5' double-stranded DNA exonuclease activity. Functions in DNA mismatch repair.</text>
</comment>
<protein>
    <recommendedName>
        <fullName evidence="10">Exonuclease 1</fullName>
        <ecNumber evidence="10">3.1.-.-</ecNumber>
    </recommendedName>
</protein>
<keyword evidence="9 10" id="KW-0539">Nucleus</keyword>
<keyword evidence="10" id="KW-0460">Magnesium</keyword>
<evidence type="ECO:0000256" key="10">
    <source>
        <dbReference type="RuleBase" id="RU910737"/>
    </source>
</evidence>
<feature type="domain" description="XPG N-terminal" evidence="13">
    <location>
        <begin position="1"/>
        <end position="96"/>
    </location>
</feature>
<evidence type="ECO:0000256" key="2">
    <source>
        <dbReference type="ARBA" id="ARBA00022722"/>
    </source>
</evidence>
<evidence type="ECO:0000256" key="7">
    <source>
        <dbReference type="ARBA" id="ARBA00023125"/>
    </source>
</evidence>